<dbReference type="GO" id="GO:0042578">
    <property type="term" value="F:phosphoric ester hydrolase activity"/>
    <property type="evidence" value="ECO:0007669"/>
    <property type="project" value="TreeGrafter"/>
</dbReference>
<dbReference type="PANTHER" id="PTHR36928:SF1">
    <property type="entry name" value="PHOSPHATASE YCDX-RELATED"/>
    <property type="match status" value="1"/>
</dbReference>
<organism evidence="2 3">
    <name type="scientific">Megamonas rupellensis</name>
    <dbReference type="NCBI Taxonomy" id="491921"/>
    <lineage>
        <taxon>Bacteria</taxon>
        <taxon>Bacillati</taxon>
        <taxon>Bacillota</taxon>
        <taxon>Negativicutes</taxon>
        <taxon>Selenomonadales</taxon>
        <taxon>Selenomonadaceae</taxon>
        <taxon>Megamonas</taxon>
    </lineage>
</organism>
<dbReference type="SUPFAM" id="SSF89550">
    <property type="entry name" value="PHP domain-like"/>
    <property type="match status" value="1"/>
</dbReference>
<dbReference type="EMBL" id="QRTP01000014">
    <property type="protein sequence ID" value="RGQ83226.1"/>
    <property type="molecule type" value="Genomic_DNA"/>
</dbReference>
<proteinExistence type="predicted"/>
<dbReference type="PANTHER" id="PTHR36928">
    <property type="entry name" value="PHOSPHATASE YCDX-RELATED"/>
    <property type="match status" value="1"/>
</dbReference>
<protein>
    <submittedName>
        <fullName evidence="2">PHP domain-containing protein</fullName>
    </submittedName>
</protein>
<feature type="domain" description="Polymerase/histidinol phosphatase N-terminal" evidence="1">
    <location>
        <begin position="6"/>
        <end position="80"/>
    </location>
</feature>
<dbReference type="Pfam" id="PF02811">
    <property type="entry name" value="PHP"/>
    <property type="match status" value="1"/>
</dbReference>
<dbReference type="AlphaFoldDB" id="A0A412CE82"/>
<dbReference type="InterPro" id="IPR050243">
    <property type="entry name" value="PHP_phosphatase"/>
</dbReference>
<sequence>MMNIVADLHTHTLACGHAYSTLTEVIQEASDKGLKAVGLTEHGPGYPGSVKWAYFNTYRDIPRTFKDTKILCGAEVNIMDTSGTIDFTLDQLKKLDIVIVSCHKECIVPGADLNEMMNVWEKIMQIPTVDIIGHPDNPIYPVNADLLAQMAAYYNKAIEINNSSPLARPGSEDLCKQIIMAAKKHNTYISIGSDAHYHKKIGQFDYAQDLISKYDIPEDLIINTSLFKIEEFLNSHR</sequence>
<dbReference type="GO" id="GO:0005829">
    <property type="term" value="C:cytosol"/>
    <property type="evidence" value="ECO:0007669"/>
    <property type="project" value="TreeGrafter"/>
</dbReference>
<dbReference type="InterPro" id="IPR003141">
    <property type="entry name" value="Pol/His_phosphatase_N"/>
</dbReference>
<dbReference type="InterPro" id="IPR016195">
    <property type="entry name" value="Pol/histidinol_Pase-like"/>
</dbReference>
<comment type="caution">
    <text evidence="2">The sequence shown here is derived from an EMBL/GenBank/DDBJ whole genome shotgun (WGS) entry which is preliminary data.</text>
</comment>
<accession>A0A412CE82</accession>
<dbReference type="Proteomes" id="UP000286147">
    <property type="component" value="Unassembled WGS sequence"/>
</dbReference>
<evidence type="ECO:0000313" key="3">
    <source>
        <dbReference type="Proteomes" id="UP000286147"/>
    </source>
</evidence>
<gene>
    <name evidence="2" type="ORF">DWY77_06820</name>
</gene>
<name>A0A412CE82_9FIRM</name>
<evidence type="ECO:0000313" key="2">
    <source>
        <dbReference type="EMBL" id="RGQ83226.1"/>
    </source>
</evidence>
<dbReference type="InterPro" id="IPR004013">
    <property type="entry name" value="PHP_dom"/>
</dbReference>
<reference evidence="2 3" key="1">
    <citation type="submission" date="2018-08" db="EMBL/GenBank/DDBJ databases">
        <title>A genome reference for cultivated species of the human gut microbiota.</title>
        <authorList>
            <person name="Zou Y."/>
            <person name="Xue W."/>
            <person name="Luo G."/>
        </authorList>
    </citation>
    <scope>NUCLEOTIDE SEQUENCE [LARGE SCALE GENOMIC DNA]</scope>
    <source>
        <strain evidence="2 3">AF27-12</strain>
    </source>
</reference>
<dbReference type="SMART" id="SM00481">
    <property type="entry name" value="POLIIIAc"/>
    <property type="match status" value="1"/>
</dbReference>
<evidence type="ECO:0000259" key="1">
    <source>
        <dbReference type="SMART" id="SM00481"/>
    </source>
</evidence>
<dbReference type="GO" id="GO:0008270">
    <property type="term" value="F:zinc ion binding"/>
    <property type="evidence" value="ECO:0007669"/>
    <property type="project" value="TreeGrafter"/>
</dbReference>
<dbReference type="Gene3D" id="3.20.20.140">
    <property type="entry name" value="Metal-dependent hydrolases"/>
    <property type="match status" value="1"/>
</dbReference>